<evidence type="ECO:0000313" key="10">
    <source>
        <dbReference type="EMBL" id="MFB9678603.1"/>
    </source>
</evidence>
<dbReference type="Gene3D" id="3.30.350.10">
    <property type="entry name" value="Subtilisin inhibitor-like"/>
    <property type="match status" value="1"/>
</dbReference>
<dbReference type="EMBL" id="JBHMBS010000011">
    <property type="protein sequence ID" value="MFB9678603.1"/>
    <property type="molecule type" value="Genomic_DNA"/>
</dbReference>
<evidence type="ECO:0000256" key="5">
    <source>
        <dbReference type="ARBA" id="ARBA00022690"/>
    </source>
</evidence>
<feature type="domain" description="Subtilisin inhibitor" evidence="9">
    <location>
        <begin position="50"/>
        <end position="137"/>
    </location>
</feature>
<reference evidence="10 11" key="1">
    <citation type="submission" date="2024-09" db="EMBL/GenBank/DDBJ databases">
        <authorList>
            <person name="Sun Q."/>
            <person name="Mori K."/>
        </authorList>
    </citation>
    <scope>NUCLEOTIDE SEQUENCE [LARGE SCALE GENOMIC DNA]</scope>
    <source>
        <strain evidence="10 11">JCM 3028</strain>
    </source>
</reference>
<dbReference type="SUPFAM" id="SSF55399">
    <property type="entry name" value="Subtilisin inhibitor"/>
    <property type="match status" value="1"/>
</dbReference>
<dbReference type="InterPro" id="IPR036819">
    <property type="entry name" value="Subtilisin_inhibitor-like_sf"/>
</dbReference>
<keyword evidence="5 8" id="KW-0646">Protease inhibitor</keyword>
<dbReference type="Proteomes" id="UP001589610">
    <property type="component" value="Unassembled WGS sequence"/>
</dbReference>
<keyword evidence="4" id="KW-0964">Secreted</keyword>
<dbReference type="InterPro" id="IPR023549">
    <property type="entry name" value="Subtilisin_inhibitor"/>
</dbReference>
<evidence type="ECO:0000256" key="7">
    <source>
        <dbReference type="ARBA" id="ARBA00023157"/>
    </source>
</evidence>
<comment type="subunit">
    <text evidence="3">Homodimer.</text>
</comment>
<evidence type="ECO:0000256" key="1">
    <source>
        <dbReference type="ARBA" id="ARBA00004613"/>
    </source>
</evidence>
<keyword evidence="11" id="KW-1185">Reference proteome</keyword>
<evidence type="ECO:0000313" key="11">
    <source>
        <dbReference type="Proteomes" id="UP001589610"/>
    </source>
</evidence>
<protein>
    <submittedName>
        <fullName evidence="10">SSI family serine proteinase inhibitor</fullName>
    </submittedName>
</protein>
<comment type="subcellular location">
    <subcellularLocation>
        <location evidence="1">Secreted</location>
    </subcellularLocation>
</comment>
<dbReference type="PRINTS" id="PR00294">
    <property type="entry name" value="SSBTLNINHBTR"/>
</dbReference>
<evidence type="ECO:0000256" key="8">
    <source>
        <dbReference type="RuleBase" id="RU003471"/>
    </source>
</evidence>
<comment type="caution">
    <text evidence="10">The sequence shown here is derived from an EMBL/GenBank/DDBJ whole genome shotgun (WGS) entry which is preliminary data.</text>
</comment>
<dbReference type="InterPro" id="IPR000691">
    <property type="entry name" value="Prot_inh_I16_SSI"/>
</dbReference>
<keyword evidence="6 8" id="KW-0722">Serine protease inhibitor</keyword>
<name>A0ABV5TLW2_9ACTN</name>
<organism evidence="10 11">
    <name type="scientific">Streptosporangium vulgare</name>
    <dbReference type="NCBI Taxonomy" id="46190"/>
    <lineage>
        <taxon>Bacteria</taxon>
        <taxon>Bacillati</taxon>
        <taxon>Actinomycetota</taxon>
        <taxon>Actinomycetes</taxon>
        <taxon>Streptosporangiales</taxon>
        <taxon>Streptosporangiaceae</taxon>
        <taxon>Streptosporangium</taxon>
    </lineage>
</organism>
<evidence type="ECO:0000256" key="6">
    <source>
        <dbReference type="ARBA" id="ARBA00022900"/>
    </source>
</evidence>
<evidence type="ECO:0000256" key="2">
    <source>
        <dbReference type="ARBA" id="ARBA00010472"/>
    </source>
</evidence>
<proteinExistence type="inferred from homology"/>
<accession>A0ABV5TLW2</accession>
<evidence type="ECO:0000256" key="3">
    <source>
        <dbReference type="ARBA" id="ARBA00011738"/>
    </source>
</evidence>
<sequence>MDKRLTKWMLSGAVFFGLMGGLGVLPASAGSPGEPAPDASDVSVRDLSARALVLTIVRGPTISPPTQVAVLQCSPLVGGTHPKAREACVALAPKDGDVGKFTPPARTFCPWLYEPVTISAVGVWDDRFSLSSQTFGNSCLLSSSLGAVAGFASLAPSSEVSHGGPVGRP</sequence>
<dbReference type="Pfam" id="PF00720">
    <property type="entry name" value="SSI"/>
    <property type="match status" value="1"/>
</dbReference>
<dbReference type="RefSeq" id="WP_386159695.1">
    <property type="nucleotide sequence ID" value="NZ_JBHMBS010000011.1"/>
</dbReference>
<evidence type="ECO:0000259" key="9">
    <source>
        <dbReference type="Pfam" id="PF00720"/>
    </source>
</evidence>
<gene>
    <name evidence="10" type="ORF">ACFFRH_24240</name>
</gene>
<comment type="similarity">
    <text evidence="2 8">Belongs to the protease inhibitor I16 (SSI) family.</text>
</comment>
<keyword evidence="7" id="KW-1015">Disulfide bond</keyword>
<evidence type="ECO:0000256" key="4">
    <source>
        <dbReference type="ARBA" id="ARBA00022525"/>
    </source>
</evidence>